<dbReference type="Pfam" id="PF00068">
    <property type="entry name" value="Phospholip_A2_1"/>
    <property type="match status" value="1"/>
</dbReference>
<proteinExistence type="inferred from homology"/>
<gene>
    <name evidence="3" type="ORF">GSOID_T00006292001</name>
</gene>
<evidence type="ECO:0000313" key="3">
    <source>
        <dbReference type="EMBL" id="CBY07204.1"/>
    </source>
</evidence>
<dbReference type="GO" id="GO:0004623">
    <property type="term" value="F:phospholipase A2 activity"/>
    <property type="evidence" value="ECO:0007669"/>
    <property type="project" value="InterPro"/>
</dbReference>
<sequence length="331" mass="36884">MKFFSKIIALSLATAENFYGDINDFPVEKYLENDGTIADFVDQHLFGKMILKSSGDLGYGKVLETIKGQNIQTTGDFLEALGVPREQGYAGLGMAQARKFKHVISLILYLQKIPLAGKFIYYGCYCFANAQFDLDAGFGKPVDPIDRACKDFHTCYGCIRNDFVKEQKQEDCDGTDRSYLFSGTEDPSTGARTINCLNELGSCKRSICECDKKLAEELPNSEFEWSLFNHGAWGGFDRKASCVANSFQSRLGSNSVKPIVQNRCCGEYPNRFKYAAKTSDGSRRGCCRGKTYDLNGPLVCCQERDLVEFGNCLPGDVTIDKPALDEHYYDA</sequence>
<accession>E4WTQ2</accession>
<dbReference type="InterPro" id="IPR016090">
    <property type="entry name" value="PLA2-like_dom"/>
</dbReference>
<keyword evidence="4" id="KW-1185">Reference proteome</keyword>
<dbReference type="AlphaFoldDB" id="E4WTQ2"/>
<name>E4WTQ2_OIKDI</name>
<comment type="similarity">
    <text evidence="1">Belongs to the phospholipase A2 family.</text>
</comment>
<dbReference type="Gene3D" id="1.20.90.10">
    <property type="entry name" value="Phospholipase A2 domain"/>
    <property type="match status" value="1"/>
</dbReference>
<dbReference type="GO" id="GO:0006644">
    <property type="term" value="P:phospholipid metabolic process"/>
    <property type="evidence" value="ECO:0007669"/>
    <property type="project" value="InterPro"/>
</dbReference>
<dbReference type="InterPro" id="IPR036444">
    <property type="entry name" value="PLipase_A2_dom_sf"/>
</dbReference>
<dbReference type="SMART" id="SM00085">
    <property type="entry name" value="PA2c"/>
    <property type="match status" value="1"/>
</dbReference>
<dbReference type="GO" id="GO:0050482">
    <property type="term" value="P:arachidonate secretion"/>
    <property type="evidence" value="ECO:0007669"/>
    <property type="project" value="InterPro"/>
</dbReference>
<evidence type="ECO:0000256" key="1">
    <source>
        <dbReference type="RuleBase" id="RU003654"/>
    </source>
</evidence>
<reference evidence="3" key="1">
    <citation type="journal article" date="2010" name="Science">
        <title>Plasticity of animal genome architecture unmasked by rapid evolution of a pelagic tunicate.</title>
        <authorList>
            <person name="Denoeud F."/>
            <person name="Henriet S."/>
            <person name="Mungpakdee S."/>
            <person name="Aury J.M."/>
            <person name="Da Silva C."/>
            <person name="Brinkmann H."/>
            <person name="Mikhaleva J."/>
            <person name="Olsen L.C."/>
            <person name="Jubin C."/>
            <person name="Canestro C."/>
            <person name="Bouquet J.M."/>
            <person name="Danks G."/>
            <person name="Poulain J."/>
            <person name="Campsteijn C."/>
            <person name="Adamski M."/>
            <person name="Cross I."/>
            <person name="Yadetie F."/>
            <person name="Muffato M."/>
            <person name="Louis A."/>
            <person name="Butcher S."/>
            <person name="Tsagkogeorga G."/>
            <person name="Konrad A."/>
            <person name="Singh S."/>
            <person name="Jensen M.F."/>
            <person name="Cong E.H."/>
            <person name="Eikeseth-Otteraa H."/>
            <person name="Noel B."/>
            <person name="Anthouard V."/>
            <person name="Porcel B.M."/>
            <person name="Kachouri-Lafond R."/>
            <person name="Nishino A."/>
            <person name="Ugolini M."/>
            <person name="Chourrout P."/>
            <person name="Nishida H."/>
            <person name="Aasland R."/>
            <person name="Huzurbazar S."/>
            <person name="Westhof E."/>
            <person name="Delsuc F."/>
            <person name="Lehrach H."/>
            <person name="Reinhardt R."/>
            <person name="Weissenbach J."/>
            <person name="Roy S.W."/>
            <person name="Artiguenave F."/>
            <person name="Postlethwait J.H."/>
            <person name="Manak J.R."/>
            <person name="Thompson E.M."/>
            <person name="Jaillon O."/>
            <person name="Du Pasquier L."/>
            <person name="Boudinot P."/>
            <person name="Liberles D.A."/>
            <person name="Volff J.N."/>
            <person name="Philippe H."/>
            <person name="Lenhard B."/>
            <person name="Roest Crollius H."/>
            <person name="Wincker P."/>
            <person name="Chourrout D."/>
        </authorList>
    </citation>
    <scope>NUCLEOTIDE SEQUENCE [LARGE SCALE GENOMIC DNA]</scope>
</reference>
<evidence type="ECO:0000259" key="2">
    <source>
        <dbReference type="SMART" id="SM00085"/>
    </source>
</evidence>
<dbReference type="SUPFAM" id="SSF48619">
    <property type="entry name" value="Phospholipase A2, PLA2"/>
    <property type="match status" value="1"/>
</dbReference>
<dbReference type="OrthoDB" id="5841574at2759"/>
<evidence type="ECO:0000313" key="4">
    <source>
        <dbReference type="Proteomes" id="UP000001307"/>
    </source>
</evidence>
<feature type="domain" description="Phospholipase A2-like central" evidence="2">
    <location>
        <begin position="105"/>
        <end position="237"/>
    </location>
</feature>
<dbReference type="InParanoid" id="E4WTQ2"/>
<dbReference type="EMBL" id="FN653016">
    <property type="protein sequence ID" value="CBY07204.1"/>
    <property type="molecule type" value="Genomic_DNA"/>
</dbReference>
<protein>
    <recommendedName>
        <fullName evidence="2">Phospholipase A2-like central domain-containing protein</fullName>
    </recommendedName>
</protein>
<dbReference type="Proteomes" id="UP000001307">
    <property type="component" value="Unassembled WGS sequence"/>
</dbReference>
<organism evidence="3">
    <name type="scientific">Oikopleura dioica</name>
    <name type="common">Tunicate</name>
    <dbReference type="NCBI Taxonomy" id="34765"/>
    <lineage>
        <taxon>Eukaryota</taxon>
        <taxon>Metazoa</taxon>
        <taxon>Chordata</taxon>
        <taxon>Tunicata</taxon>
        <taxon>Appendicularia</taxon>
        <taxon>Copelata</taxon>
        <taxon>Oikopleuridae</taxon>
        <taxon>Oikopleura</taxon>
    </lineage>
</organism>